<gene>
    <name evidence="2" type="ORF">GZ78_23615</name>
</gene>
<dbReference type="STRING" id="1137799.GZ78_23615"/>
<reference evidence="2 3" key="1">
    <citation type="submission" date="2014-06" db="EMBL/GenBank/DDBJ databases">
        <title>Whole Genome Sequences of Three Symbiotic Endozoicomonas Bacteria.</title>
        <authorList>
            <person name="Neave M.J."/>
            <person name="Apprill A."/>
            <person name="Voolstra C.R."/>
        </authorList>
    </citation>
    <scope>NUCLEOTIDE SEQUENCE [LARGE SCALE GENOMIC DNA]</scope>
    <source>
        <strain evidence="2 3">DSM 25634</strain>
    </source>
</reference>
<feature type="signal peptide" evidence="1">
    <location>
        <begin position="1"/>
        <end position="21"/>
    </location>
</feature>
<proteinExistence type="predicted"/>
<dbReference type="OrthoDB" id="9847331at2"/>
<feature type="chain" id="PRO_5001760734" evidence="1">
    <location>
        <begin position="22"/>
        <end position="80"/>
    </location>
</feature>
<keyword evidence="1" id="KW-0732">Signal</keyword>
<evidence type="ECO:0000313" key="2">
    <source>
        <dbReference type="EMBL" id="KEQ16219.1"/>
    </source>
</evidence>
<dbReference type="RefSeq" id="WP_034840870.1">
    <property type="nucleotide sequence ID" value="NZ_JOKH01000006.1"/>
</dbReference>
<evidence type="ECO:0000256" key="1">
    <source>
        <dbReference type="SAM" id="SignalP"/>
    </source>
</evidence>
<comment type="caution">
    <text evidence="2">The sequence shown here is derived from an EMBL/GenBank/DDBJ whole genome shotgun (WGS) entry which is preliminary data.</text>
</comment>
<keyword evidence="3" id="KW-1185">Reference proteome</keyword>
<protein>
    <submittedName>
        <fullName evidence="2">Uncharacterized protein</fullName>
    </submittedName>
</protein>
<dbReference type="EMBL" id="JOKH01000006">
    <property type="protein sequence ID" value="KEQ16219.1"/>
    <property type="molecule type" value="Genomic_DNA"/>
</dbReference>
<dbReference type="AlphaFoldDB" id="A0A081NCP6"/>
<evidence type="ECO:0000313" key="3">
    <source>
        <dbReference type="Proteomes" id="UP000028073"/>
    </source>
</evidence>
<organism evidence="2 3">
    <name type="scientific">Endozoicomonas numazuensis</name>
    <dbReference type="NCBI Taxonomy" id="1137799"/>
    <lineage>
        <taxon>Bacteria</taxon>
        <taxon>Pseudomonadati</taxon>
        <taxon>Pseudomonadota</taxon>
        <taxon>Gammaproteobacteria</taxon>
        <taxon>Oceanospirillales</taxon>
        <taxon>Endozoicomonadaceae</taxon>
        <taxon>Endozoicomonas</taxon>
    </lineage>
</organism>
<dbReference type="Proteomes" id="UP000028073">
    <property type="component" value="Unassembled WGS sequence"/>
</dbReference>
<accession>A0A081NCP6</accession>
<name>A0A081NCP6_9GAMM</name>
<sequence>MKAYIQSVIVALTLAISPAYGECAQLPELNIEELVQEAMNQIAEEIKSEIPGEVAKLQQQLIETLKLDSKANEQSTDTAE</sequence>